<proteinExistence type="predicted"/>
<protein>
    <submittedName>
        <fullName evidence="2">Glyoxalase/bleomycin resistance protein/dioxygenase</fullName>
    </submittedName>
</protein>
<evidence type="ECO:0000259" key="1">
    <source>
        <dbReference type="PROSITE" id="PS51819"/>
    </source>
</evidence>
<dbReference type="SUPFAM" id="SSF54593">
    <property type="entry name" value="Glyoxalase/Bleomycin resistance protein/Dihydroxybiphenyl dioxygenase"/>
    <property type="match status" value="1"/>
</dbReference>
<dbReference type="Proteomes" id="UP000002943">
    <property type="component" value="Unassembled WGS sequence"/>
</dbReference>
<dbReference type="STRING" id="796620.VIBC2010_14404"/>
<sequence length="244" mass="27742">MFSNVSIKANLAKDHHNFYQNILGMTLTDQGWGFENQGARLSFTHIPEPYQTQSDDLFWKIGITVVNLDLACQWLRQQGFFVTEPRQFRDIGYLAHLSDPSGMTIELLQTTFSNSSPSTTLFHPISSGATVAHISMRCHDKKQMMSWCQQQGMVLKSIQPALDFGFTLYFFSWVDETLPEPELTSVANREWLWQRPYTLLEFQVIDNAPPFLAPEENKSGLFEIATESGLIINGRSLIEAGLAR</sequence>
<keyword evidence="2" id="KW-0560">Oxidoreductase</keyword>
<keyword evidence="3" id="KW-1185">Reference proteome</keyword>
<dbReference type="Pfam" id="PF00903">
    <property type="entry name" value="Glyoxalase"/>
    <property type="match status" value="1"/>
</dbReference>
<reference evidence="2 3" key="1">
    <citation type="journal article" date="2012" name="Int. J. Syst. Evol. Microbiol.">
        <title>Vibrio caribbeanicus sp. nov., isolated from the marine sponge Scleritoderma cyanea.</title>
        <authorList>
            <person name="Hoffmann M."/>
            <person name="Monday S.R."/>
            <person name="Allard M.W."/>
            <person name="Strain E.A."/>
            <person name="Whittaker P."/>
            <person name="Naum M."/>
            <person name="McCarthy P.J."/>
            <person name="Lopez J.V."/>
            <person name="Fischer M."/>
            <person name="Brown E.W."/>
        </authorList>
    </citation>
    <scope>NUCLEOTIDE SEQUENCE [LARGE SCALE GENOMIC DNA]</scope>
    <source>
        <strain evidence="2 3">ATCC BAA-2122</strain>
    </source>
</reference>
<keyword evidence="2" id="KW-0223">Dioxygenase</keyword>
<dbReference type="OrthoDB" id="9789841at2"/>
<comment type="caution">
    <text evidence="2">The sequence shown here is derived from an EMBL/GenBank/DDBJ whole genome shotgun (WGS) entry which is preliminary data.</text>
</comment>
<accession>E3BLK0</accession>
<dbReference type="InterPro" id="IPR029068">
    <property type="entry name" value="Glyas_Bleomycin-R_OHBP_Dase"/>
</dbReference>
<evidence type="ECO:0000313" key="2">
    <source>
        <dbReference type="EMBL" id="EFP96082.1"/>
    </source>
</evidence>
<dbReference type="GO" id="GO:0051213">
    <property type="term" value="F:dioxygenase activity"/>
    <property type="evidence" value="ECO:0007669"/>
    <property type="project" value="UniProtKB-KW"/>
</dbReference>
<feature type="domain" description="VOC" evidence="1">
    <location>
        <begin position="1"/>
        <end position="110"/>
    </location>
</feature>
<evidence type="ECO:0000313" key="3">
    <source>
        <dbReference type="Proteomes" id="UP000002943"/>
    </source>
</evidence>
<dbReference type="EMBL" id="AEIU01000081">
    <property type="protein sequence ID" value="EFP96082.1"/>
    <property type="molecule type" value="Genomic_DNA"/>
</dbReference>
<dbReference type="eggNOG" id="COG0346">
    <property type="taxonomic scope" value="Bacteria"/>
</dbReference>
<gene>
    <name evidence="2" type="ORF">VIBC2010_14404</name>
</gene>
<organism evidence="2 3">
    <name type="scientific">Vibrio caribbeanicus ATCC BAA-2122</name>
    <dbReference type="NCBI Taxonomy" id="796620"/>
    <lineage>
        <taxon>Bacteria</taxon>
        <taxon>Pseudomonadati</taxon>
        <taxon>Pseudomonadota</taxon>
        <taxon>Gammaproteobacteria</taxon>
        <taxon>Vibrionales</taxon>
        <taxon>Vibrionaceae</taxon>
        <taxon>Vibrio</taxon>
    </lineage>
</organism>
<dbReference type="AlphaFoldDB" id="E3BLK0"/>
<dbReference type="Gene3D" id="3.10.180.10">
    <property type="entry name" value="2,3-Dihydroxybiphenyl 1,2-Dioxygenase, domain 1"/>
    <property type="match status" value="1"/>
</dbReference>
<dbReference type="InterPro" id="IPR004360">
    <property type="entry name" value="Glyas_Fos-R_dOase_dom"/>
</dbReference>
<dbReference type="InterPro" id="IPR037523">
    <property type="entry name" value="VOC_core"/>
</dbReference>
<dbReference type="RefSeq" id="WP_009601944.1">
    <property type="nucleotide sequence ID" value="NZ_AEIU01000081.1"/>
</dbReference>
<dbReference type="CDD" id="cd06587">
    <property type="entry name" value="VOC"/>
    <property type="match status" value="1"/>
</dbReference>
<dbReference type="PROSITE" id="PS51819">
    <property type="entry name" value="VOC"/>
    <property type="match status" value="1"/>
</dbReference>
<name>E3BLK0_9VIBR</name>